<reference evidence="2 3" key="1">
    <citation type="journal article" date="2019" name="Sci. Rep.">
        <title>Comparative genomics of chytrid fungi reveal insights into the obligate biotrophic and pathogenic lifestyle of Synchytrium endobioticum.</title>
        <authorList>
            <person name="van de Vossenberg B.T.L.H."/>
            <person name="Warris S."/>
            <person name="Nguyen H.D.T."/>
            <person name="van Gent-Pelzer M.P.E."/>
            <person name="Joly D.L."/>
            <person name="van de Geest H.C."/>
            <person name="Bonants P.J.M."/>
            <person name="Smith D.S."/>
            <person name="Levesque C.A."/>
            <person name="van der Lee T.A.J."/>
        </authorList>
    </citation>
    <scope>NUCLEOTIDE SEQUENCE [LARGE SCALE GENOMIC DNA]</scope>
    <source>
        <strain evidence="2 3">CBS 809.83</strain>
    </source>
</reference>
<proteinExistence type="predicted"/>
<organism evidence="2 3">
    <name type="scientific">Powellomyces hirtus</name>
    <dbReference type="NCBI Taxonomy" id="109895"/>
    <lineage>
        <taxon>Eukaryota</taxon>
        <taxon>Fungi</taxon>
        <taxon>Fungi incertae sedis</taxon>
        <taxon>Chytridiomycota</taxon>
        <taxon>Chytridiomycota incertae sedis</taxon>
        <taxon>Chytridiomycetes</taxon>
        <taxon>Spizellomycetales</taxon>
        <taxon>Powellomycetaceae</taxon>
        <taxon>Powellomyces</taxon>
    </lineage>
</organism>
<protein>
    <submittedName>
        <fullName evidence="2">Uncharacterized protein</fullName>
    </submittedName>
</protein>
<feature type="compositionally biased region" description="Low complexity" evidence="1">
    <location>
        <begin position="45"/>
        <end position="55"/>
    </location>
</feature>
<evidence type="ECO:0000313" key="3">
    <source>
        <dbReference type="Proteomes" id="UP000318582"/>
    </source>
</evidence>
<dbReference type="EMBL" id="QEAQ01000002">
    <property type="protein sequence ID" value="TPX62532.1"/>
    <property type="molecule type" value="Genomic_DNA"/>
</dbReference>
<dbReference type="Proteomes" id="UP000318582">
    <property type="component" value="Unassembled WGS sequence"/>
</dbReference>
<feature type="region of interest" description="Disordered" evidence="1">
    <location>
        <begin position="27"/>
        <end position="72"/>
    </location>
</feature>
<comment type="caution">
    <text evidence="2">The sequence shown here is derived from an EMBL/GenBank/DDBJ whole genome shotgun (WGS) entry which is preliminary data.</text>
</comment>
<gene>
    <name evidence="2" type="ORF">PhCBS80983_g00276</name>
</gene>
<evidence type="ECO:0000313" key="2">
    <source>
        <dbReference type="EMBL" id="TPX62532.1"/>
    </source>
</evidence>
<keyword evidence="3" id="KW-1185">Reference proteome</keyword>
<sequence>MFSATPKRILDRRLAVRPGNRSLFFLTRRKPSAPTTTDLPETTGKKPAPQQQQQEAEVELEPTMSARTSNTQNLLARDRAYLELLQEMDGGVSGVQTENGQPFGLKAQVKSDMKRVI</sequence>
<dbReference type="AlphaFoldDB" id="A0A507EFK0"/>
<name>A0A507EFK0_9FUNG</name>
<accession>A0A507EFK0</accession>
<evidence type="ECO:0000256" key="1">
    <source>
        <dbReference type="SAM" id="MobiDB-lite"/>
    </source>
</evidence>